<organism evidence="2 3">
    <name type="scientific">Thauera propionica</name>
    <dbReference type="NCBI Taxonomy" id="2019431"/>
    <lineage>
        <taxon>Bacteria</taxon>
        <taxon>Pseudomonadati</taxon>
        <taxon>Pseudomonadota</taxon>
        <taxon>Betaproteobacteria</taxon>
        <taxon>Rhodocyclales</taxon>
        <taxon>Zoogloeaceae</taxon>
        <taxon>Thauera</taxon>
    </lineage>
</organism>
<accession>A0A235F4I4</accession>
<evidence type="ECO:0000259" key="1">
    <source>
        <dbReference type="Pfam" id="PF18765"/>
    </source>
</evidence>
<dbReference type="InterPro" id="IPR041633">
    <property type="entry name" value="Polbeta"/>
</dbReference>
<keyword evidence="3" id="KW-1185">Reference proteome</keyword>
<feature type="domain" description="Polymerase beta nucleotidyltransferase" evidence="1">
    <location>
        <begin position="26"/>
        <end position="98"/>
    </location>
</feature>
<dbReference type="Proteomes" id="UP000215181">
    <property type="component" value="Unassembled WGS sequence"/>
</dbReference>
<dbReference type="InterPro" id="IPR043519">
    <property type="entry name" value="NT_sf"/>
</dbReference>
<proteinExistence type="predicted"/>
<reference evidence="2 3" key="1">
    <citation type="submission" date="2017-07" db="EMBL/GenBank/DDBJ databases">
        <title>Thauera sp. KNDSS-Mac4 genome sequence and assembly.</title>
        <authorList>
            <person name="Mayilraj S."/>
        </authorList>
    </citation>
    <scope>NUCLEOTIDE SEQUENCE [LARGE SCALE GENOMIC DNA]</scope>
    <source>
        <strain evidence="2 3">KNDSS-Mac4</strain>
    </source>
</reference>
<name>A0A235F4I4_9RHOO</name>
<protein>
    <recommendedName>
        <fullName evidence="1">Polymerase beta nucleotidyltransferase domain-containing protein</fullName>
    </recommendedName>
</protein>
<sequence>MRLSTEQRHLIRTAAARTLGPGIDVRLFGSRANADARGGDIDLFVELEGEAGEVLERELKFYAALQRALGEQRIDIVVHRKNTPLRPIDREAIENGEPI</sequence>
<comment type="caution">
    <text evidence="2">The sequence shown here is derived from an EMBL/GenBank/DDBJ whole genome shotgun (WGS) entry which is preliminary data.</text>
</comment>
<evidence type="ECO:0000313" key="3">
    <source>
        <dbReference type="Proteomes" id="UP000215181"/>
    </source>
</evidence>
<gene>
    <name evidence="2" type="ORF">CGK74_00440</name>
</gene>
<dbReference type="SUPFAM" id="SSF81301">
    <property type="entry name" value="Nucleotidyltransferase"/>
    <property type="match status" value="1"/>
</dbReference>
<dbReference type="Gene3D" id="3.30.460.10">
    <property type="entry name" value="Beta Polymerase, domain 2"/>
    <property type="match status" value="1"/>
</dbReference>
<dbReference type="CDD" id="cd05403">
    <property type="entry name" value="NT_KNTase_like"/>
    <property type="match status" value="1"/>
</dbReference>
<dbReference type="AlphaFoldDB" id="A0A235F4I4"/>
<dbReference type="RefSeq" id="WP_094266737.1">
    <property type="nucleotide sequence ID" value="NZ_NOIH01000002.1"/>
</dbReference>
<dbReference type="Pfam" id="PF18765">
    <property type="entry name" value="Polbeta"/>
    <property type="match status" value="1"/>
</dbReference>
<evidence type="ECO:0000313" key="2">
    <source>
        <dbReference type="EMBL" id="OYD55827.1"/>
    </source>
</evidence>
<dbReference type="EMBL" id="NOIH01000002">
    <property type="protein sequence ID" value="OYD55827.1"/>
    <property type="molecule type" value="Genomic_DNA"/>
</dbReference>
<dbReference type="OrthoDB" id="14556at2"/>